<feature type="compositionally biased region" description="Polar residues" evidence="1">
    <location>
        <begin position="1943"/>
        <end position="1955"/>
    </location>
</feature>
<feature type="compositionally biased region" description="Basic and acidic residues" evidence="1">
    <location>
        <begin position="243"/>
        <end position="257"/>
    </location>
</feature>
<evidence type="ECO:0000313" key="3">
    <source>
        <dbReference type="EMBL" id="GMH65650.1"/>
    </source>
</evidence>
<feature type="compositionally biased region" description="Basic and acidic residues" evidence="1">
    <location>
        <begin position="169"/>
        <end position="186"/>
    </location>
</feature>
<name>A0A9W7ADA7_9STRA</name>
<dbReference type="InterPro" id="IPR036366">
    <property type="entry name" value="PGBDSf"/>
</dbReference>
<feature type="compositionally biased region" description="Polar residues" evidence="1">
    <location>
        <begin position="44"/>
        <end position="55"/>
    </location>
</feature>
<keyword evidence="2" id="KW-0472">Membrane</keyword>
<feature type="compositionally biased region" description="Polar residues" evidence="1">
    <location>
        <begin position="138"/>
        <end position="167"/>
    </location>
</feature>
<organism evidence="3 4">
    <name type="scientific">Triparma laevis f. inornata</name>
    <dbReference type="NCBI Taxonomy" id="1714386"/>
    <lineage>
        <taxon>Eukaryota</taxon>
        <taxon>Sar</taxon>
        <taxon>Stramenopiles</taxon>
        <taxon>Ochrophyta</taxon>
        <taxon>Bolidophyceae</taxon>
        <taxon>Parmales</taxon>
        <taxon>Triparmaceae</taxon>
        <taxon>Triparma</taxon>
    </lineage>
</organism>
<keyword evidence="2" id="KW-1133">Transmembrane helix</keyword>
<feature type="region of interest" description="Disordered" evidence="1">
    <location>
        <begin position="1727"/>
        <end position="1807"/>
    </location>
</feature>
<accession>A0A9W7ADA7</accession>
<feature type="region of interest" description="Disordered" evidence="1">
    <location>
        <begin position="1871"/>
        <end position="1955"/>
    </location>
</feature>
<feature type="compositionally biased region" description="Low complexity" evidence="1">
    <location>
        <begin position="76"/>
        <end position="92"/>
    </location>
</feature>
<dbReference type="Gene3D" id="1.10.101.10">
    <property type="entry name" value="PGBD-like superfamily/PGBD"/>
    <property type="match status" value="1"/>
</dbReference>
<evidence type="ECO:0000256" key="2">
    <source>
        <dbReference type="SAM" id="Phobius"/>
    </source>
</evidence>
<reference evidence="4" key="1">
    <citation type="journal article" date="2023" name="Commun. Biol.">
        <title>Genome analysis of Parmales, the sister group of diatoms, reveals the evolutionary specialization of diatoms from phago-mixotrophs to photoautotrophs.</title>
        <authorList>
            <person name="Ban H."/>
            <person name="Sato S."/>
            <person name="Yoshikawa S."/>
            <person name="Yamada K."/>
            <person name="Nakamura Y."/>
            <person name="Ichinomiya M."/>
            <person name="Sato N."/>
            <person name="Blanc-Mathieu R."/>
            <person name="Endo H."/>
            <person name="Kuwata A."/>
            <person name="Ogata H."/>
        </authorList>
    </citation>
    <scope>NUCLEOTIDE SEQUENCE [LARGE SCALE GENOMIC DNA]</scope>
</reference>
<feature type="region of interest" description="Disordered" evidence="1">
    <location>
        <begin position="1108"/>
        <end position="1213"/>
    </location>
</feature>
<comment type="caution">
    <text evidence="3">The sequence shown here is derived from an EMBL/GenBank/DDBJ whole genome shotgun (WGS) entry which is preliminary data.</text>
</comment>
<evidence type="ECO:0000313" key="4">
    <source>
        <dbReference type="Proteomes" id="UP001162640"/>
    </source>
</evidence>
<dbReference type="Proteomes" id="UP001162640">
    <property type="component" value="Unassembled WGS sequence"/>
</dbReference>
<sequence>MWNKVKENVKKGKWLKRWDSNYQHEYYEEEDTGRVTWTDHGDNTSDPGDLSNSAITAGLPPDARPSSVSKSVLPRPSAISLSTSTSPSTISLGGELSDITRTESTSSATKKRSSIWDKDKAHPVLKDPVWNADKRRSGSSSSEKNTVFSFSPRKSSGSGVSNPLRFSTKTHDKRQSALVDFRESVDLSKQTSVKKSPGKSSKGRKGTMATIKSGSIKDLFSMKSMSDSSFDSDSDSESDSSSESEKEESRDVVENPKPRASTNSQSSGEIVTAVESRITLGTGMSGIDSKFTKPSFDTYENPMNDPNSRKAKFANSLLKMKNSVRSMRVNTLWGKSDDEDDHEVEMSDMDKKKKPWKGSKRYVKDTYKWSTRKRAGIYTCRLIMLLVVMGMGVMCALQFLVDGIDPFGGGVEKVLLFCACQNDIKFIRSILYDGEIQLTPDTKLHAVRASLENLFDIPVLSIDSAIISSAHSQLEIKVQPTKFTPVMDPTLCGIRSYVMGGPLMDPVDFRRSDLSPFNLKMDDGVGILRYMTSKKESAAVIKSKDLQFDDRVMSTLYPYYIESFEITGRATVPALNEPTAWNRNPLPRDPLYLTHDFGIESNAEATIGVGFDGTMTVTIPNIGGSFLHMYQLTCYDVPKFVFDITVKHNSLTAVYTVGVPPLGTTPAAYGWETAPKAKISVTGEAMFHNRTASAIIRHPDREVEFIFMANLKCDPDDLPYWKIWEKLDPWDEEIDLGAEIGETGNTSVSIDSVVNKCETDSYSVDLPINETCREGIVITLPIGGTDTECELNEDGEGDLGDMDIFKRPKPTKPFFKAIVNVTQAWGSLPCHLDSECGYEIAELDVGTHIYVDRPYTWAAIPNFMKNMTSIRPSNEDARWPGFFNKYSDDNLFCTMTKKSTQAVYIIMDVDMLVTPFWVSKAYERIDSVEFVSSTQSWSKDNTRYMVYWRRTNGYKHHCFGLNGAETNNMYTVAFGDEPPPEVLTFGEEEEETWSWTLKEGRIKVDYVNTTCVKIHGNGYDDTAANAKFRQPDGKGGWRNCTSNYSPQIDHVRIHGILGLTIGLTTSKVPIDMFLYGDLRAFRFTALGVVVSSFGSTLEAVAPAEETGGRPMFVEDAAEEERPPVVARRRVDGSIQRRPAPPRPPRGGGGFDTTVAPTPTPRRPSPAHRPHPSHNSNPPTAPSFPTGPTFDIGTFSPTPYFERTPAPTATRKTVSSGHVEDLHLANFTFSTFPEDMGISFEMRSTMTMTNQMGAMMKSVFFDIETFIPFIYNGTSGEFNPGNASEFEFKLEGHVDEIKTTSNHVMKDTDVFIHVQHMYMTVEFDSDIYLNFTDKTSMALRTSFHVPRFNLGNPNGTSLATFSGWLIEPYTPKKADWMRFNQGGISGSVTMSQNTFQVETLRIAAYPEFDIYGVDGMADLRYKRPGYYSIDLMLHVESSYQIMEIAERSLALKNDSMAYVNSSKAVDTTVKLHLATQGEYFRLEAKVIAEVSPQALLGAEQVEVEMILSAREIFRGSNESAYMFSLGSKIDRLDFTPTYHLRDVQWLAVAKLSDLLPNPDFNLTLSGKSQFGFNSTTTSDLVLNSTFHGTYSPYYNLTTIDAELDLANIWMITPQIALTGGMVHVYAEHQNGNWTVDPIAYNANGQMQLTGNVTSANVILADITGMFDPQGGDSYFMLSATLGPLDGKFDLIMPKRNDTLPSAKDIELAQATFDMCVATKRVKRKVPTDTTFQRDPTPSIVVRPSDDGRGLAVEVPPERPRPPPRIPSRPRPDHEAAFGNVVIEDEDESTDPDWVPGAEPETDDDTEVPFGRHLYTHDYYNDGYYRRTTRRRMQVHPATGGNVKTWNYHVFAQAEDDFIDDQVELVVRVLEERGSSGGGRDTGGFATFNLPGEEDDAGGRSSIPLIPDSRPTPEPVSPSRGGRDPTTTTTTDVTPCRGRDCPSTGRDSTPVTTPHKQIPNKFTNNVTGVENNIDCIDGTVIKAAVVARPSLLTLLSPFGEGAVNASVGIEVLGIFPSDGNWTIAVNTTFLGEGFMLAPSAYLNRIFIVSQDFSKSIFYIFEMEFYIKSAGTKKNGGPRQTSILLIGQGSFGEGQSTKFTVSTRLTDSLWFTPNVEIHPSCFVKVEMEAESDTGKNENVTDWKAGTCTFIECATSVYINNTDAEIWGMTTGKVDALTGDYVVTVAANFSNIVEAVSSLLGLDDAETKSLMPDSLNNVTVKNENNATYEVGGEISAQSKIHFDTKKDLLRFRVGVDIEFVHELVSVLEFLNIKPTEVDILCEIETSLKYPAWNTTSIRFVVAAKNFYIGPILVEIFELEVDRESNSNLRIIVSSIFRMFDQRWKAVGQSNFTNAESEIRVTSHLMYDPENVWEIYPAGIVNVTSRVNITGADAMIEMTKNNSLPGDNYTVTHAAINGYADVRYTDSIKISHWVKLTLTEDLEYYFLRIGGMNVYNCADFLPDFPSLNFSVDATSTVELTYDSKTHNATAGMKGKLREIWSFDGLFQLYNTKIGDKFTIEDGMLKVHFENDKNATWMLEINTCFMITDTFLSGVNETIVMKMGGKYDSVTQILQLTGSSIQPFHPLGQEYLQMERANFLAVIEAPALTVQKFESIGYFTSVFTYGEMVGEYVALNNGNKSFFRASNISVHNLESVFDGLYNETANSDAKAELDPVWYMHLDDVDITFSNFEEMSRYKVYRGFSLRAAGTLAQNSTLSNTLNGLRNDAVDKNVELKFRLRFQVDYTVDTEAGEESHPWLYLYVGGKNLEVLPRVHLIGFEFSCLGLLQDMEFQIELASTISVHPPVLEAPIITTVRGEFDIEVNETTGEWEIDDDWSASLVSKLSQGFAWDPMGMEVFYLNHPELWLYFSDDEDTEEVNDIEVDKLIFKVKNFSVAERIHLWAPEFTVNEFTPQDLELESDLYLHFTGNGSTPNPHPLITHIHGQYKEKNKTEVTSEANFTSISKYDWWPFEHNMVVVEKDAEIDFNWDLYDGQVEYMKMIANFDITFDPLGKAPGETMRVHFRATSSKDLHEFCWMMYDIPVFTIQRVLTNIFIGENGTEAANNLMLNEEGQNGLMLDIDKKVNGSYEDYNYTYIGHANNYTTKIDIGTYNQQCEMYRDPDDKVEGHRIRMKMVAGPDASITKMWQLIDPKAHDIYLDVEAIMPDTRSYQHPTKFTMVMNADYYAKPGGKTECEEVVMEGFKEPVTTCTTRQERDTRRYSYTTDTDDNQGRGLTTCVSKGDGTNRKTTCSNKADGGISTGGAKLEIWMINPNALNIYMFYLECDFRVHMFDGSELSFEVSGRVTELMQTEEEPGSTTWVGGRNSSLYKIDLHGATREPWKHPFGLKFMTINAATIDVTTTSELSWNETRLFLYLDTTFATNVNSTATLNSMLGSASGTEDDIGDLKAGEYLEEMQTSEDLIFTLSTVEKKQYDTGFDIIGSGIRKGITFKLNLLNYNKTVDDVIEGENLAGMVGAFVGARSELDIEFWVGIFHPYHNIPPMEICINNKGANLVFADGFVTVVDWMVGAKFNSARSAWPWLFAKTTIIFRPSDRDEIKLIAEGSPLRIAANMYGIWYEPFGLDWLAIANLGVDLNFVQNTTDWFVVDSCKFRGTAIIGFTFAGRLSAAFVRDAHGGYTELMYMRMQFFYEITKPPVKAVNEILKEDTVSEDGGRRLAEYRRLGQETCGSGTTVPTQTLKFGDTGKNVTFMQQLLEDSGYLDLGSPDVFAGKFDDGTNEAVIAFKKKEMWMSAENWSGGVVDYTVWKVMCKKSEEATGMVPGGEREWLSEFRCPGWLKNTLWDFTYSTFDKYDGDMSFKRGVQLVVNINVREMGALDKGLSMLKYVNKYSEVSGYSPLFQAGIHVPIFDARPEAVTGWIEANQFSIYEGIVWCNTVRIEVYNGQPPELEVHGNVLLTFEGNPRIEVDVWVRIVGQESATLEGRVKTRWENAFGIQGLALLEAGISIGITANRPDLGSMSLQIGVACKLEIGPVIIFLTGKGGITDAGLPSRDLLIYGGLRGAGNDGFGLVLSMRDLAIWFVDEVLEEEDGKIWQFDPRDMPADWGLYDTFFQLSTGHIEMFGRKYPPGIAFSSGLSIFGIDCSIVMAIIWDPDLQKPDFKFTVEEGLEAAEEMSRRKLQEEILPDGLVDPSMLSESDRKIKEKDSGLSFDLPFFEMEGIELKNLNFLTLATGGRPILRIKWKFFGVKQTLDIETYNIQELYEMDLWGKLDAFWDFWDTLFSLPDCMWDSHCYNPDNFYCNAICDKGSSMWYGDCPDDSGSCFVEDLDCLACFGDCWLFQCWYENM</sequence>
<feature type="transmembrane region" description="Helical" evidence="2">
    <location>
        <begin position="382"/>
        <end position="401"/>
    </location>
</feature>
<evidence type="ECO:0000256" key="1">
    <source>
        <dbReference type="SAM" id="MobiDB-lite"/>
    </source>
</evidence>
<keyword evidence="2" id="KW-0812">Transmembrane</keyword>
<protein>
    <submittedName>
        <fullName evidence="3">Uncharacterized protein</fullName>
    </submittedName>
</protein>
<gene>
    <name evidence="3" type="ORF">TL16_g04250</name>
</gene>
<dbReference type="EMBL" id="BLQM01000116">
    <property type="protein sequence ID" value="GMH65650.1"/>
    <property type="molecule type" value="Genomic_DNA"/>
</dbReference>
<proteinExistence type="predicted"/>
<feature type="compositionally biased region" description="Polar residues" evidence="1">
    <location>
        <begin position="260"/>
        <end position="269"/>
    </location>
</feature>
<feature type="compositionally biased region" description="Basic and acidic residues" evidence="1">
    <location>
        <begin position="114"/>
        <end position="125"/>
    </location>
</feature>
<feature type="region of interest" description="Disordered" evidence="1">
    <location>
        <begin position="29"/>
        <end position="270"/>
    </location>
</feature>
<feature type="compositionally biased region" description="Acidic residues" evidence="1">
    <location>
        <begin position="230"/>
        <end position="242"/>
    </location>
</feature>